<dbReference type="Proteomes" id="UP000308092">
    <property type="component" value="Unassembled WGS sequence"/>
</dbReference>
<protein>
    <submittedName>
        <fullName evidence="1">Uncharacterized protein</fullName>
    </submittedName>
</protein>
<dbReference type="STRING" id="1220188.A0A4S3JBP7"/>
<dbReference type="VEuPathDB" id="FungiDB:EYZ11_007942"/>
<comment type="caution">
    <text evidence="1">The sequence shown here is derived from an EMBL/GenBank/DDBJ whole genome shotgun (WGS) entry which is preliminary data.</text>
</comment>
<organism evidence="1 2">
    <name type="scientific">Aspergillus tanneri</name>
    <dbReference type="NCBI Taxonomy" id="1220188"/>
    <lineage>
        <taxon>Eukaryota</taxon>
        <taxon>Fungi</taxon>
        <taxon>Dikarya</taxon>
        <taxon>Ascomycota</taxon>
        <taxon>Pezizomycotina</taxon>
        <taxon>Eurotiomycetes</taxon>
        <taxon>Eurotiomycetidae</taxon>
        <taxon>Eurotiales</taxon>
        <taxon>Aspergillaceae</taxon>
        <taxon>Aspergillus</taxon>
        <taxon>Aspergillus subgen. Circumdati</taxon>
    </lineage>
</organism>
<name>A0A4S3JBP7_9EURO</name>
<keyword evidence="2" id="KW-1185">Reference proteome</keyword>
<evidence type="ECO:0000313" key="2">
    <source>
        <dbReference type="Proteomes" id="UP000308092"/>
    </source>
</evidence>
<accession>A0A4S3JBP7</accession>
<evidence type="ECO:0000313" key="1">
    <source>
        <dbReference type="EMBL" id="THC92579.1"/>
    </source>
</evidence>
<reference evidence="1 2" key="1">
    <citation type="submission" date="2019-03" db="EMBL/GenBank/DDBJ databases">
        <title>The genome sequence of a newly discovered highly antifungal drug resistant Aspergillus species, Aspergillus tanneri NIH 1004.</title>
        <authorList>
            <person name="Mounaud S."/>
            <person name="Singh I."/>
            <person name="Joardar V."/>
            <person name="Pakala S."/>
            <person name="Pakala S."/>
            <person name="Venepally P."/>
            <person name="Hoover J."/>
            <person name="Nierman W."/>
            <person name="Chung J."/>
            <person name="Losada L."/>
        </authorList>
    </citation>
    <scope>NUCLEOTIDE SEQUENCE [LARGE SCALE GENOMIC DNA]</scope>
    <source>
        <strain evidence="1 2">NIH1004</strain>
    </source>
</reference>
<sequence>MHAGKIEPNTDVVPCGPTNSTNPNVPCCPKGLYCMDQAMQDPACITRCGGRVAAYLRLWQTHDDQFPGPPPSKLATIAYISTDGTPSYATTAVTAAGNNATVTTTSSSSSSGIGVGIAAGIGVGLQDSSGAANSRSGWLSGQETPQQLMVYELGKTEPGPRELDSCQPHA</sequence>
<dbReference type="EMBL" id="SOSA01000323">
    <property type="protein sequence ID" value="THC92579.1"/>
    <property type="molecule type" value="Genomic_DNA"/>
</dbReference>
<dbReference type="AlphaFoldDB" id="A0A4S3JBP7"/>
<proteinExistence type="predicted"/>
<gene>
    <name evidence="1" type="ORF">EYZ11_007942</name>
</gene>